<evidence type="ECO:0000313" key="1">
    <source>
        <dbReference type="EMBL" id="BBI48898.1"/>
    </source>
</evidence>
<evidence type="ECO:0000313" key="2">
    <source>
        <dbReference type="Proteomes" id="UP000289555"/>
    </source>
</evidence>
<gene>
    <name evidence="1" type="ORF">HORIV_13190</name>
</gene>
<keyword evidence="2" id="KW-1185">Reference proteome</keyword>
<name>A0ABM7GEV6_9GAMM</name>
<dbReference type="Proteomes" id="UP000289555">
    <property type="component" value="Chromosome"/>
</dbReference>
<sequence>MAYGDVPADRRVLLEGLIERLELALERLARIMAERPQIKSMPKATSAPVLKK</sequence>
<dbReference type="EMBL" id="AP019416">
    <property type="protein sequence ID" value="BBI48898.1"/>
    <property type="molecule type" value="Genomic_DNA"/>
</dbReference>
<proteinExistence type="predicted"/>
<accession>A0ABM7GEV6</accession>
<protein>
    <submittedName>
        <fullName evidence="1">Uncharacterized protein</fullName>
    </submittedName>
</protein>
<reference evidence="2" key="1">
    <citation type="journal article" date="2019" name="Microbiol. Resour. Announc.">
        <title>Complete Genome Sequence of Halomonas olivaria, a Moderately Halophilic Bacterium Isolated from Olive Processing Effluents, Obtained by Nanopore Sequencing.</title>
        <authorList>
            <person name="Nagata S."/>
            <person name="Ii K.M."/>
            <person name="Tsukimi T."/>
            <person name="Miura M.C."/>
            <person name="Galipon J."/>
            <person name="Arakawa K."/>
        </authorList>
    </citation>
    <scope>NUCLEOTIDE SEQUENCE [LARGE SCALE GENOMIC DNA]</scope>
    <source>
        <strain evidence="2">TYRC17</strain>
    </source>
</reference>
<organism evidence="1 2">
    <name type="scientific">Vreelandella olivaria</name>
    <dbReference type="NCBI Taxonomy" id="390919"/>
    <lineage>
        <taxon>Bacteria</taxon>
        <taxon>Pseudomonadati</taxon>
        <taxon>Pseudomonadota</taxon>
        <taxon>Gammaproteobacteria</taxon>
        <taxon>Oceanospirillales</taxon>
        <taxon>Halomonadaceae</taxon>
        <taxon>Vreelandella</taxon>
    </lineage>
</organism>